<sequence length="317" mass="36807">MHSRAYILLRRELEQLQRNTNEGVTAFPVSEDLMTWEAQIQGLENSIWEGFVFHLAIDFTPEYNLAPPAVKFLTIPFHPNVDLYTGQPSIDFLNSLDNWNTNYTLSSILLALQVMLSNPILENPVNLEAAQLFIKDESMYRRVIQKLSQPAPVTEGSLVSIEEPQERVRVIKTISFNDYYKTWSEIATSKTTELSKTPSFGDPNFMERYYRWKQQDQQRPKQWKPTLGLTKCRFARENRSPEHSSNQFAQRMVVGPSPTEVSYDSMESESRSYEPEPEWSKENQPEESESNESWEKEVDNLVAWTNALDIDSLDYTN</sequence>
<gene>
    <name evidence="4" type="primary">Ube2u</name>
</gene>
<keyword evidence="3" id="KW-1185">Reference proteome</keyword>
<dbReference type="PROSITE" id="PS50127">
    <property type="entry name" value="UBC_2"/>
    <property type="match status" value="1"/>
</dbReference>
<dbReference type="InterPro" id="IPR000608">
    <property type="entry name" value="UBC"/>
</dbReference>
<dbReference type="PANTHER" id="PTHR24067">
    <property type="entry name" value="UBIQUITIN-CONJUGATING ENZYME E2"/>
    <property type="match status" value="1"/>
</dbReference>
<evidence type="ECO:0000259" key="2">
    <source>
        <dbReference type="PROSITE" id="PS50127"/>
    </source>
</evidence>
<feature type="region of interest" description="Disordered" evidence="1">
    <location>
        <begin position="238"/>
        <end position="297"/>
    </location>
</feature>
<evidence type="ECO:0000313" key="3">
    <source>
        <dbReference type="Proteomes" id="UP000886700"/>
    </source>
</evidence>
<dbReference type="Proteomes" id="UP000886700">
    <property type="component" value="Unplaced"/>
</dbReference>
<dbReference type="SMART" id="SM00212">
    <property type="entry name" value="UBCc"/>
    <property type="match status" value="1"/>
</dbReference>
<dbReference type="Gene3D" id="3.10.110.10">
    <property type="entry name" value="Ubiquitin Conjugating Enzyme"/>
    <property type="match status" value="1"/>
</dbReference>
<accession>A0ABM2YE97</accession>
<reference evidence="4" key="1">
    <citation type="submission" date="2025-08" db="UniProtKB">
        <authorList>
            <consortium name="RefSeq"/>
        </authorList>
    </citation>
    <scope>IDENTIFICATION</scope>
    <source>
        <tissue evidence="4">Liver</tissue>
    </source>
</reference>
<feature type="domain" description="UBC core" evidence="2">
    <location>
        <begin position="4"/>
        <end position="153"/>
    </location>
</feature>
<dbReference type="GeneID" id="110339381"/>
<proteinExistence type="predicted"/>
<feature type="compositionally biased region" description="Basic and acidic residues" evidence="1">
    <location>
        <begin position="268"/>
        <end position="284"/>
    </location>
</feature>
<dbReference type="InterPro" id="IPR050113">
    <property type="entry name" value="Ub_conjugating_enzyme"/>
</dbReference>
<dbReference type="Pfam" id="PF00179">
    <property type="entry name" value="UQ_con"/>
    <property type="match status" value="1"/>
</dbReference>
<organism evidence="3 4">
    <name type="scientific">Mesocricetus auratus</name>
    <name type="common">Golden hamster</name>
    <dbReference type="NCBI Taxonomy" id="10036"/>
    <lineage>
        <taxon>Eukaryota</taxon>
        <taxon>Metazoa</taxon>
        <taxon>Chordata</taxon>
        <taxon>Craniata</taxon>
        <taxon>Vertebrata</taxon>
        <taxon>Euteleostomi</taxon>
        <taxon>Mammalia</taxon>
        <taxon>Eutheria</taxon>
        <taxon>Euarchontoglires</taxon>
        <taxon>Glires</taxon>
        <taxon>Rodentia</taxon>
        <taxon>Myomorpha</taxon>
        <taxon>Muroidea</taxon>
        <taxon>Cricetidae</taxon>
        <taxon>Cricetinae</taxon>
        <taxon>Mesocricetus</taxon>
    </lineage>
</organism>
<evidence type="ECO:0000256" key="1">
    <source>
        <dbReference type="SAM" id="MobiDB-lite"/>
    </source>
</evidence>
<dbReference type="CDD" id="cd23806">
    <property type="entry name" value="UBCc_UBE2U"/>
    <property type="match status" value="1"/>
</dbReference>
<name>A0ABM2YE97_MESAU</name>
<protein>
    <submittedName>
        <fullName evidence="4">Ubiquitin-conjugating enzyme E2 U isoform X1</fullName>
    </submittedName>
</protein>
<dbReference type="InterPro" id="IPR016135">
    <property type="entry name" value="UBQ-conjugating_enzyme/RWD"/>
</dbReference>
<evidence type="ECO:0000313" key="4">
    <source>
        <dbReference type="RefSeq" id="XP_040613043.1"/>
    </source>
</evidence>
<dbReference type="SUPFAM" id="SSF54495">
    <property type="entry name" value="UBC-like"/>
    <property type="match status" value="1"/>
</dbReference>
<dbReference type="RefSeq" id="XP_040613043.1">
    <property type="nucleotide sequence ID" value="XM_040757109.1"/>
</dbReference>